<evidence type="ECO:0000256" key="8">
    <source>
        <dbReference type="SAM" id="Phobius"/>
    </source>
</evidence>
<reference evidence="11" key="1">
    <citation type="journal article" date="2024" name="Int. J. Syst. Evol. Microbiol.">
        <title>Polycladomyces zharkentensis sp. nov., a novel thermophilic cellulose- and starch-degrading member of the Bacillota from a geothermal aquifer in Kazakhstan.</title>
        <authorList>
            <person name="Mashzhan A."/>
            <person name="Kistaubayeva A."/>
            <person name="Javier-Lopez R."/>
            <person name="Bissenova U."/>
            <person name="Bissenbay A."/>
            <person name="Birkeland N.K."/>
        </authorList>
    </citation>
    <scope>NUCLEOTIDE SEQUENCE</scope>
    <source>
        <strain evidence="11">ZKZ2T</strain>
    </source>
</reference>
<dbReference type="Proteomes" id="UP001177120">
    <property type="component" value="Unassembled WGS sequence"/>
</dbReference>
<dbReference type="InterPro" id="IPR058533">
    <property type="entry name" value="Cation_efflux_TM"/>
</dbReference>
<proteinExistence type="inferred from homology"/>
<dbReference type="SUPFAM" id="SSF160240">
    <property type="entry name" value="Cation efflux protein cytoplasmic domain-like"/>
    <property type="match status" value="1"/>
</dbReference>
<evidence type="ECO:0000313" key="11">
    <source>
        <dbReference type="EMBL" id="MBN2909647.1"/>
    </source>
</evidence>
<name>A0ABS2WJC0_9BACL</name>
<feature type="transmembrane region" description="Helical" evidence="8">
    <location>
        <begin position="124"/>
        <end position="150"/>
    </location>
</feature>
<dbReference type="EMBL" id="JAFHAP010000008">
    <property type="protein sequence ID" value="MBN2909647.1"/>
    <property type="molecule type" value="Genomic_DNA"/>
</dbReference>
<dbReference type="Gene3D" id="1.20.1510.10">
    <property type="entry name" value="Cation efflux protein transmembrane domain"/>
    <property type="match status" value="1"/>
</dbReference>
<evidence type="ECO:0000256" key="4">
    <source>
        <dbReference type="ARBA" id="ARBA00022692"/>
    </source>
</evidence>
<dbReference type="InterPro" id="IPR027469">
    <property type="entry name" value="Cation_efflux_TMD_sf"/>
</dbReference>
<dbReference type="Pfam" id="PF01545">
    <property type="entry name" value="Cation_efflux"/>
    <property type="match status" value="1"/>
</dbReference>
<evidence type="ECO:0000256" key="3">
    <source>
        <dbReference type="ARBA" id="ARBA00022448"/>
    </source>
</evidence>
<feature type="transmembrane region" description="Helical" evidence="8">
    <location>
        <begin position="58"/>
        <end position="76"/>
    </location>
</feature>
<protein>
    <submittedName>
        <fullName evidence="11">Cation transporter</fullName>
    </submittedName>
</protein>
<gene>
    <name evidence="11" type="ORF">JQC72_08915</name>
</gene>
<keyword evidence="3" id="KW-0813">Transport</keyword>
<feature type="transmembrane region" description="Helical" evidence="8">
    <location>
        <begin position="88"/>
        <end position="112"/>
    </location>
</feature>
<evidence type="ECO:0000256" key="1">
    <source>
        <dbReference type="ARBA" id="ARBA00004141"/>
    </source>
</evidence>
<dbReference type="NCBIfam" id="TIGR01297">
    <property type="entry name" value="CDF"/>
    <property type="match status" value="1"/>
</dbReference>
<feature type="transmembrane region" description="Helical" evidence="8">
    <location>
        <begin position="194"/>
        <end position="211"/>
    </location>
</feature>
<dbReference type="InterPro" id="IPR027470">
    <property type="entry name" value="Cation_efflux_CTD"/>
</dbReference>
<dbReference type="SUPFAM" id="SSF161111">
    <property type="entry name" value="Cation efflux protein transmembrane domain-like"/>
    <property type="match status" value="1"/>
</dbReference>
<evidence type="ECO:0000256" key="6">
    <source>
        <dbReference type="ARBA" id="ARBA00023065"/>
    </source>
</evidence>
<feature type="transmembrane region" description="Helical" evidence="8">
    <location>
        <begin position="162"/>
        <end position="188"/>
    </location>
</feature>
<accession>A0ABS2WJC0</accession>
<keyword evidence="5 8" id="KW-1133">Transmembrane helix</keyword>
<dbReference type="InterPro" id="IPR036837">
    <property type="entry name" value="Cation_efflux_CTD_sf"/>
</dbReference>
<evidence type="ECO:0000259" key="10">
    <source>
        <dbReference type="Pfam" id="PF16916"/>
    </source>
</evidence>
<comment type="subcellular location">
    <subcellularLocation>
        <location evidence="1">Membrane</location>
        <topology evidence="1">Multi-pass membrane protein</topology>
    </subcellularLocation>
</comment>
<dbReference type="Pfam" id="PF16916">
    <property type="entry name" value="ZT_dimer"/>
    <property type="match status" value="1"/>
</dbReference>
<evidence type="ECO:0000256" key="2">
    <source>
        <dbReference type="ARBA" id="ARBA00008873"/>
    </source>
</evidence>
<feature type="transmembrane region" description="Helical" evidence="8">
    <location>
        <begin position="26"/>
        <end position="46"/>
    </location>
</feature>
<keyword evidence="12" id="KW-1185">Reference proteome</keyword>
<dbReference type="InterPro" id="IPR050681">
    <property type="entry name" value="CDF/SLC30A"/>
</dbReference>
<dbReference type="PANTHER" id="PTHR11562">
    <property type="entry name" value="CATION EFFLUX PROTEIN/ ZINC TRANSPORTER"/>
    <property type="match status" value="1"/>
</dbReference>
<dbReference type="PANTHER" id="PTHR11562:SF17">
    <property type="entry name" value="RE54080P-RELATED"/>
    <property type="match status" value="1"/>
</dbReference>
<dbReference type="RefSeq" id="WP_205494897.1">
    <property type="nucleotide sequence ID" value="NZ_JAFHAP010000008.1"/>
</dbReference>
<organism evidence="11 12">
    <name type="scientific">Polycladomyces zharkentensis</name>
    <dbReference type="NCBI Taxonomy" id="2807616"/>
    <lineage>
        <taxon>Bacteria</taxon>
        <taxon>Bacillati</taxon>
        <taxon>Bacillota</taxon>
        <taxon>Bacilli</taxon>
        <taxon>Bacillales</taxon>
        <taxon>Thermoactinomycetaceae</taxon>
        <taxon>Polycladomyces</taxon>
    </lineage>
</organism>
<evidence type="ECO:0000313" key="12">
    <source>
        <dbReference type="Proteomes" id="UP001177120"/>
    </source>
</evidence>
<dbReference type="InterPro" id="IPR002524">
    <property type="entry name" value="Cation_efflux"/>
</dbReference>
<evidence type="ECO:0000256" key="5">
    <source>
        <dbReference type="ARBA" id="ARBA00022989"/>
    </source>
</evidence>
<keyword evidence="4 8" id="KW-0812">Transmembrane</keyword>
<keyword evidence="6" id="KW-0406">Ion transport</keyword>
<feature type="domain" description="Cation efflux protein transmembrane" evidence="9">
    <location>
        <begin position="26"/>
        <end position="219"/>
    </location>
</feature>
<comment type="similarity">
    <text evidence="2">Belongs to the cation diffusion facilitator (CDF) transporter (TC 2.A.4) family. SLC30A subfamily.</text>
</comment>
<comment type="caution">
    <text evidence="11">The sequence shown here is derived from an EMBL/GenBank/DDBJ whole genome shotgun (WGS) entry which is preliminary data.</text>
</comment>
<feature type="domain" description="Cation efflux protein cytoplasmic" evidence="10">
    <location>
        <begin position="224"/>
        <end position="297"/>
    </location>
</feature>
<keyword evidence="7 8" id="KW-0472">Membrane</keyword>
<sequence length="307" mass="33976">MHHHHEHHHGHHHGPFEQRIRNKKGLTVALVITSTIMFLEIAGGIFSNSLALLSDAGHMFSDTASLALSLLAIWFATKPPSPRKTYGFYRLEILAALINAIALFIVAGMILLEAYERFFNPPQVAGNTVLIVAFIGLIANLVSAMVLVKTSDIKENLNVRSAYLHILGDALGSVGTIVAGLLITFFSWDMADPIISVIVALLILKSAWGVIRDTTHVLMEGAPQTIDQDELKQTLLSIDKVINVHDLHIWTITSGMDSLSCHLVIEDDGDSQRILQQAVRIIEDRFQIRHTTIQVETSHMQHAELEV</sequence>
<evidence type="ECO:0000259" key="9">
    <source>
        <dbReference type="Pfam" id="PF01545"/>
    </source>
</evidence>
<evidence type="ECO:0000256" key="7">
    <source>
        <dbReference type="ARBA" id="ARBA00023136"/>
    </source>
</evidence>